<dbReference type="Pfam" id="PF03020">
    <property type="entry name" value="LEM"/>
    <property type="match status" value="1"/>
</dbReference>
<feature type="domain" description="LEM" evidence="1">
    <location>
        <begin position="1"/>
        <end position="44"/>
    </location>
</feature>
<organism evidence="2 3">
    <name type="scientific">Labrus bergylta</name>
    <name type="common">ballan wrasse</name>
    <dbReference type="NCBI Taxonomy" id="56723"/>
    <lineage>
        <taxon>Eukaryota</taxon>
        <taxon>Metazoa</taxon>
        <taxon>Chordata</taxon>
        <taxon>Craniata</taxon>
        <taxon>Vertebrata</taxon>
        <taxon>Euteleostomi</taxon>
        <taxon>Actinopterygii</taxon>
        <taxon>Neopterygii</taxon>
        <taxon>Teleostei</taxon>
        <taxon>Neoteleostei</taxon>
        <taxon>Acanthomorphata</taxon>
        <taxon>Eupercaria</taxon>
        <taxon>Labriformes</taxon>
        <taxon>Labridae</taxon>
        <taxon>Labrus</taxon>
    </lineage>
</organism>
<name>A0A3Q3F557_9LABR</name>
<keyword evidence="3" id="KW-1185">Reference proteome</keyword>
<protein>
    <submittedName>
        <fullName evidence="2">Emerin homolog 1-like</fullName>
    </submittedName>
</protein>
<evidence type="ECO:0000259" key="1">
    <source>
        <dbReference type="PROSITE" id="PS50954"/>
    </source>
</evidence>
<dbReference type="STRING" id="56723.ENSLBEP00000014733"/>
<dbReference type="Ensembl" id="ENSLBET00000015630.1">
    <property type="protein sequence ID" value="ENSLBEP00000014733.1"/>
    <property type="gene ID" value="ENSLBEG00000011495.1"/>
</dbReference>
<dbReference type="CDD" id="cd12940">
    <property type="entry name" value="LEM_LAP2_LEMD1"/>
    <property type="match status" value="1"/>
</dbReference>
<dbReference type="InterPro" id="IPR003887">
    <property type="entry name" value="LEM_dom"/>
</dbReference>
<dbReference type="AlphaFoldDB" id="A0A3Q3F557"/>
<dbReference type="PANTHER" id="PTHR12019:SF5">
    <property type="entry name" value="EMERIN (EMERY-DREIFUSS MUSCULAR DYSTROPHY)"/>
    <property type="match status" value="1"/>
</dbReference>
<proteinExistence type="predicted"/>
<dbReference type="GeneTree" id="ENSGT00940000177283"/>
<dbReference type="FunFam" id="1.10.720.40:FF:000001">
    <property type="entry name" value="LEM domain containing 2, isoform CRA_a"/>
    <property type="match status" value="1"/>
</dbReference>
<reference evidence="2" key="1">
    <citation type="submission" date="2025-08" db="UniProtKB">
        <authorList>
            <consortium name="Ensembl"/>
        </authorList>
    </citation>
    <scope>IDENTIFICATION</scope>
</reference>
<evidence type="ECO:0000313" key="2">
    <source>
        <dbReference type="Ensembl" id="ENSLBEP00000014733.1"/>
    </source>
</evidence>
<dbReference type="PROSITE" id="PS50954">
    <property type="entry name" value="LEM"/>
    <property type="match status" value="1"/>
</dbReference>
<dbReference type="InterPro" id="IPR051656">
    <property type="entry name" value="LEM_domain"/>
</dbReference>
<dbReference type="InterPro" id="IPR011015">
    <property type="entry name" value="LEM/LEM-like_dom_sf"/>
</dbReference>
<reference evidence="2" key="2">
    <citation type="submission" date="2025-09" db="UniProtKB">
        <authorList>
            <consortium name="Ensembl"/>
        </authorList>
    </citation>
    <scope>IDENTIFICATION</scope>
</reference>
<dbReference type="SMART" id="SM00540">
    <property type="entry name" value="LEM"/>
    <property type="match status" value="1"/>
</dbReference>
<dbReference type="InParanoid" id="A0A3Q3F557"/>
<dbReference type="Gene3D" id="1.10.720.40">
    <property type="match status" value="1"/>
</dbReference>
<sequence length="79" mass="9070">MSLSEKSDEEISELLTKFGIKHGPIVESTRGLYEKKLARLMESAAVKSSPDKTFYREEEEEVTYITYHTPVRHEAYGDS</sequence>
<dbReference type="Proteomes" id="UP000261660">
    <property type="component" value="Unplaced"/>
</dbReference>
<dbReference type="PANTHER" id="PTHR12019">
    <property type="entry name" value="LAMINA-ASSOCIATED POLYPEPTIDE THYMOPOIETIN"/>
    <property type="match status" value="1"/>
</dbReference>
<dbReference type="SUPFAM" id="SSF63451">
    <property type="entry name" value="LEM domain"/>
    <property type="match status" value="1"/>
</dbReference>
<accession>A0A3Q3F557</accession>
<evidence type="ECO:0000313" key="3">
    <source>
        <dbReference type="Proteomes" id="UP000261660"/>
    </source>
</evidence>